<dbReference type="InterPro" id="IPR000086">
    <property type="entry name" value="NUDIX_hydrolase_dom"/>
</dbReference>
<evidence type="ECO:0000256" key="8">
    <source>
        <dbReference type="ARBA" id="ARBA00032272"/>
    </source>
</evidence>
<dbReference type="Proteomes" id="UP000786693">
    <property type="component" value="Unassembled WGS sequence"/>
</dbReference>
<name>A0ABQ4NKI3_9RHOB</name>
<dbReference type="SUPFAM" id="SSF55811">
    <property type="entry name" value="Nudix"/>
    <property type="match status" value="1"/>
</dbReference>
<feature type="domain" description="Nudix hydrolase" evidence="9">
    <location>
        <begin position="46"/>
        <end position="184"/>
    </location>
</feature>
<dbReference type="Pfam" id="PF00293">
    <property type="entry name" value="NUDIX"/>
    <property type="match status" value="1"/>
</dbReference>
<dbReference type="InterPro" id="IPR015797">
    <property type="entry name" value="NUDIX_hydrolase-like_dom_sf"/>
</dbReference>
<evidence type="ECO:0000256" key="2">
    <source>
        <dbReference type="ARBA" id="ARBA00001946"/>
    </source>
</evidence>
<accession>A0ABQ4NKI3</accession>
<sequence>MPLVSDTFRSIAADVLSDNWGTLTRHRFSLRRRDGTWDDQTREVYDRGHGAACLLHDTQADTLLLTRQFRLPMQVSGQDPYLIEVPAGLLDGAAPADRMRAELMEETGYTVGPLEHVTDLITSPGSVTEYLACFVGTYRRDNQVGAGGGDATEGEDIEVIHMPFDDALAQVRDGRIRDAKTVVLIQELALRRLIAPAD</sequence>
<dbReference type="CDD" id="cd24157">
    <property type="entry name" value="NUDIX_GDPMK"/>
    <property type="match status" value="1"/>
</dbReference>
<gene>
    <name evidence="10" type="ORF">JANAI62_15240</name>
</gene>
<protein>
    <recommendedName>
        <fullName evidence="5">GDP-mannose pyrophosphatase</fullName>
    </recommendedName>
    <alternativeName>
        <fullName evidence="7">GDP-mannose hydrolase</fullName>
    </alternativeName>
    <alternativeName>
        <fullName evidence="8">GDPMK</fullName>
    </alternativeName>
</protein>
<dbReference type="PROSITE" id="PS51462">
    <property type="entry name" value="NUDIX"/>
    <property type="match status" value="1"/>
</dbReference>
<dbReference type="Gene3D" id="3.90.79.10">
    <property type="entry name" value="Nucleoside Triphosphate Pyrophosphohydrolase"/>
    <property type="match status" value="1"/>
</dbReference>
<keyword evidence="11" id="KW-1185">Reference proteome</keyword>
<comment type="caution">
    <text evidence="10">The sequence shown here is derived from an EMBL/GenBank/DDBJ whole genome shotgun (WGS) entry which is preliminary data.</text>
</comment>
<comment type="cofactor">
    <cofactor evidence="2">
        <name>Mg(2+)</name>
        <dbReference type="ChEBI" id="CHEBI:18420"/>
    </cofactor>
</comment>
<reference evidence="10 11" key="1">
    <citation type="submission" date="2021-05" db="EMBL/GenBank/DDBJ databases">
        <title>Bacteria Genome sequencing.</title>
        <authorList>
            <person name="Takabe Y."/>
            <person name="Nakajima Y."/>
            <person name="Suzuki S."/>
            <person name="Shiozaki T."/>
        </authorList>
    </citation>
    <scope>NUCLEOTIDE SEQUENCE [LARGE SCALE GENOMIC DNA]</scope>
    <source>
        <strain evidence="10 11">AI_62</strain>
    </source>
</reference>
<evidence type="ECO:0000256" key="4">
    <source>
        <dbReference type="ARBA" id="ARBA00011738"/>
    </source>
</evidence>
<evidence type="ECO:0000256" key="7">
    <source>
        <dbReference type="ARBA" id="ARBA00032162"/>
    </source>
</evidence>
<evidence type="ECO:0000256" key="1">
    <source>
        <dbReference type="ARBA" id="ARBA00000847"/>
    </source>
</evidence>
<evidence type="ECO:0000313" key="10">
    <source>
        <dbReference type="EMBL" id="GIT94901.1"/>
    </source>
</evidence>
<dbReference type="PANTHER" id="PTHR11839">
    <property type="entry name" value="UDP/ADP-SUGAR PYROPHOSPHATASE"/>
    <property type="match status" value="1"/>
</dbReference>
<evidence type="ECO:0000256" key="6">
    <source>
        <dbReference type="ARBA" id="ARBA00022801"/>
    </source>
</evidence>
<proteinExistence type="inferred from homology"/>
<comment type="subunit">
    <text evidence="4">Homodimer.</text>
</comment>
<organism evidence="10 11">
    <name type="scientific">Jannaschia pagri</name>
    <dbReference type="NCBI Taxonomy" id="2829797"/>
    <lineage>
        <taxon>Bacteria</taxon>
        <taxon>Pseudomonadati</taxon>
        <taxon>Pseudomonadota</taxon>
        <taxon>Alphaproteobacteria</taxon>
        <taxon>Rhodobacterales</taxon>
        <taxon>Roseobacteraceae</taxon>
        <taxon>Jannaschia</taxon>
    </lineage>
</organism>
<dbReference type="NCBIfam" id="TIGR00052">
    <property type="entry name" value="nudix-type nucleoside diphosphatase, YffH/AdpP family"/>
    <property type="match status" value="1"/>
</dbReference>
<comment type="catalytic activity">
    <reaction evidence="1">
        <text>GDP-alpha-D-mannose + H2O = alpha-D-mannose 1-phosphate + GMP + 2 H(+)</text>
        <dbReference type="Rhea" id="RHEA:27978"/>
        <dbReference type="ChEBI" id="CHEBI:15377"/>
        <dbReference type="ChEBI" id="CHEBI:15378"/>
        <dbReference type="ChEBI" id="CHEBI:57527"/>
        <dbReference type="ChEBI" id="CHEBI:58115"/>
        <dbReference type="ChEBI" id="CHEBI:58409"/>
    </reaction>
</comment>
<keyword evidence="6 10" id="KW-0378">Hydrolase</keyword>
<evidence type="ECO:0000256" key="3">
    <source>
        <dbReference type="ARBA" id="ARBA00007275"/>
    </source>
</evidence>
<dbReference type="EMBL" id="BPFH01000002">
    <property type="protein sequence ID" value="GIT94901.1"/>
    <property type="molecule type" value="Genomic_DNA"/>
</dbReference>
<evidence type="ECO:0000313" key="11">
    <source>
        <dbReference type="Proteomes" id="UP000786693"/>
    </source>
</evidence>
<evidence type="ECO:0000259" key="9">
    <source>
        <dbReference type="PROSITE" id="PS51462"/>
    </source>
</evidence>
<dbReference type="GO" id="GO:0016787">
    <property type="term" value="F:hydrolase activity"/>
    <property type="evidence" value="ECO:0007669"/>
    <property type="project" value="UniProtKB-KW"/>
</dbReference>
<comment type="similarity">
    <text evidence="3">Belongs to the Nudix hydrolase family. NudK subfamily.</text>
</comment>
<dbReference type="InterPro" id="IPR004385">
    <property type="entry name" value="NDP_pyrophosphatase"/>
</dbReference>
<evidence type="ECO:0000256" key="5">
    <source>
        <dbReference type="ARBA" id="ARBA00016377"/>
    </source>
</evidence>
<dbReference type="PANTHER" id="PTHR11839:SF18">
    <property type="entry name" value="NUDIX HYDROLASE DOMAIN-CONTAINING PROTEIN"/>
    <property type="match status" value="1"/>
</dbReference>